<dbReference type="KEGG" id="ipa:Isop_3397"/>
<dbReference type="InParanoid" id="E8R6Q4"/>
<dbReference type="OrthoDB" id="258138at2"/>
<keyword evidence="2" id="KW-1185">Reference proteome</keyword>
<name>E8R6Q4_ISOPI</name>
<evidence type="ECO:0000313" key="2">
    <source>
        <dbReference type="Proteomes" id="UP000008631"/>
    </source>
</evidence>
<protein>
    <submittedName>
        <fullName evidence="1">Uncharacterized protein</fullName>
    </submittedName>
</protein>
<dbReference type="EMBL" id="CP002353">
    <property type="protein sequence ID" value="ADV63956.1"/>
    <property type="molecule type" value="Genomic_DNA"/>
</dbReference>
<sequence length="530" mass="57059">MTIAALLAWGLIAVSSADEPHVVVEWVDPGAAIERVNRWCRTTRFAYPAAAMAAWKRAVGPLEASQRLPNKALDAAVTLFNPGMVEELRRLDGLRLELAPRPKEPGWTWRAIVPDEDGVLNAFVTANALTTPGVGPIAPDGIESNFNDLPPIERLSIEPLVLVTRRDGRLLLGPDTAALAKPVPTPAGMPAGSPPIDPGSLVVRLTPQRLNASAPDDPDDNQSDPVWRLWNAFARTSGCREVVVVASPTETGTRLDLRAEGARLDLLTGAIRPEWVACVPSESAVAALTLGLNPTPQAWNDFFRLLDALDKTNPANRTALPLRSRLATIALVARANLERFVFPNLIGLTAWAGWDATPAKPARSRVVWTIALHFPNAETAGRAGEELLKLRGNLAGLLGGSGPTMGAAGSSWLIASDPVTWNRSREAVKAGDQRFDDPLWQAAREAGGDEAPPTRLAWVSLDRLGDHAVSQRWVPDWLGELPRPTSCAPLVWVGRTTPEGGPHDRLEWSGAVAWVEAIVSAIPNDVNREK</sequence>
<dbReference type="Proteomes" id="UP000008631">
    <property type="component" value="Chromosome"/>
</dbReference>
<dbReference type="STRING" id="575540.Isop_3397"/>
<dbReference type="eggNOG" id="ENOG50347YP">
    <property type="taxonomic scope" value="Bacteria"/>
</dbReference>
<dbReference type="HOGENOM" id="CLU_537347_0_0_0"/>
<dbReference type="AlphaFoldDB" id="E8R6Q4"/>
<dbReference type="RefSeq" id="WP_013566244.1">
    <property type="nucleotide sequence ID" value="NC_014962.1"/>
</dbReference>
<reference evidence="1 2" key="2">
    <citation type="journal article" date="2011" name="Stand. Genomic Sci.">
        <title>Complete genome sequence of Isosphaera pallida type strain (IS1B).</title>
        <authorList>
            <consortium name="US DOE Joint Genome Institute (JGI-PGF)"/>
            <person name="Goker M."/>
            <person name="Cleland D."/>
            <person name="Saunders E."/>
            <person name="Lapidus A."/>
            <person name="Nolan M."/>
            <person name="Lucas S."/>
            <person name="Hammon N."/>
            <person name="Deshpande S."/>
            <person name="Cheng J.F."/>
            <person name="Tapia R."/>
            <person name="Han C."/>
            <person name="Goodwin L."/>
            <person name="Pitluck S."/>
            <person name="Liolios K."/>
            <person name="Pagani I."/>
            <person name="Ivanova N."/>
            <person name="Mavromatis K."/>
            <person name="Pati A."/>
            <person name="Chen A."/>
            <person name="Palaniappan K."/>
            <person name="Land M."/>
            <person name="Hauser L."/>
            <person name="Chang Y.J."/>
            <person name="Jeffries C.D."/>
            <person name="Detter J.C."/>
            <person name="Beck B."/>
            <person name="Woyke T."/>
            <person name="Bristow J."/>
            <person name="Eisen J.A."/>
            <person name="Markowitz V."/>
            <person name="Hugenholtz P."/>
            <person name="Kyrpides N.C."/>
            <person name="Klenk H.P."/>
        </authorList>
    </citation>
    <scope>NUCLEOTIDE SEQUENCE [LARGE SCALE GENOMIC DNA]</scope>
    <source>
        <strain evidence="2">ATCC 43644 / DSM 9630 / IS1B</strain>
    </source>
</reference>
<reference key="1">
    <citation type="submission" date="2010-11" db="EMBL/GenBank/DDBJ databases">
        <title>The complete sequence of chromosome of Isophaera pallida ATCC 43644.</title>
        <authorList>
            <consortium name="US DOE Joint Genome Institute (JGI-PGF)"/>
            <person name="Lucas S."/>
            <person name="Copeland A."/>
            <person name="Lapidus A."/>
            <person name="Bruce D."/>
            <person name="Goodwin L."/>
            <person name="Pitluck S."/>
            <person name="Kyrpides N."/>
            <person name="Mavromatis K."/>
            <person name="Pagani I."/>
            <person name="Ivanova N."/>
            <person name="Saunders E."/>
            <person name="Brettin T."/>
            <person name="Detter J.C."/>
            <person name="Han C."/>
            <person name="Tapia R."/>
            <person name="Land M."/>
            <person name="Hauser L."/>
            <person name="Markowitz V."/>
            <person name="Cheng J.-F."/>
            <person name="Hugenholtz P."/>
            <person name="Woyke T."/>
            <person name="Wu D."/>
            <person name="Eisen J.A."/>
        </authorList>
    </citation>
    <scope>NUCLEOTIDE SEQUENCE</scope>
    <source>
        <strain>ATCC 43644</strain>
    </source>
</reference>
<proteinExistence type="predicted"/>
<evidence type="ECO:0000313" key="1">
    <source>
        <dbReference type="EMBL" id="ADV63956.1"/>
    </source>
</evidence>
<accession>E8R6Q4</accession>
<gene>
    <name evidence="1" type="ordered locus">Isop_3397</name>
</gene>
<organism evidence="1 2">
    <name type="scientific">Isosphaera pallida (strain ATCC 43644 / DSM 9630 / IS1B)</name>
    <dbReference type="NCBI Taxonomy" id="575540"/>
    <lineage>
        <taxon>Bacteria</taxon>
        <taxon>Pseudomonadati</taxon>
        <taxon>Planctomycetota</taxon>
        <taxon>Planctomycetia</taxon>
        <taxon>Isosphaerales</taxon>
        <taxon>Isosphaeraceae</taxon>
        <taxon>Isosphaera</taxon>
    </lineage>
</organism>